<dbReference type="Pfam" id="PF08284">
    <property type="entry name" value="RVP_2"/>
    <property type="match status" value="1"/>
</dbReference>
<dbReference type="Gene3D" id="3.30.70.270">
    <property type="match status" value="1"/>
</dbReference>
<dbReference type="CDD" id="cd00303">
    <property type="entry name" value="retropepsin_like"/>
    <property type="match status" value="1"/>
</dbReference>
<dbReference type="InterPro" id="IPR043128">
    <property type="entry name" value="Rev_trsase/Diguanyl_cyclase"/>
</dbReference>
<dbReference type="InterPro" id="IPR021109">
    <property type="entry name" value="Peptidase_aspartic_dom_sf"/>
</dbReference>
<gene>
    <name evidence="2" type="ORF">V8G54_023644</name>
</gene>
<reference evidence="2 3" key="1">
    <citation type="journal article" date="2023" name="Life. Sci Alliance">
        <title>Evolutionary insights into 3D genome organization and epigenetic landscape of Vigna mungo.</title>
        <authorList>
            <person name="Junaid A."/>
            <person name="Singh B."/>
            <person name="Bhatia S."/>
        </authorList>
    </citation>
    <scope>NUCLEOTIDE SEQUENCE [LARGE SCALE GENOMIC DNA]</scope>
    <source>
        <strain evidence="2">Urdbean</strain>
    </source>
</reference>
<sequence length="603" mass="67437">MAEHNTRSKTIDGAILHLTQNQSVLTTAQNELNSKLDSIIARLSQVNHTSPKSQSPPSSSSMFFKPHMNLEVPQFDGHDATGWIFKITQFFEYHSTPEEDRLKFQWVQKNGMIPSWSIFLHALETRFAPSYYEDPCGLLFKLTQSGTVNDYLTEFEQLASRVMGLPPSFLLSCFVSGLSPEIKREVLTLQPLTFTQAAALAKLQEDKFHYAKRPPASLSVLATPDFRFSVTASRALFFPSATHTFQDQLQETFSRGNVCVTTATKSSILATNARHETEVDSTTLSDSLAPPDPDPLHAHDVQNELSSAQISFNAHSGLPAPEALRLLGRISKKQVTVLVDGGSTHNFIQDREAKFLNLPLQPTPTLKVMIDNGSVIKCHQFCPAVPISIQGHIFTVDLHVLPINGADVVLSIQWLKTLSPIVTDYSQMTMRFDREGRTVELSATSSSSPQDISAHQLKRLFQTNSVAAYFHIQISPTSFPSQPTTATLPTHSHPQLSSLLHKYQSLFLFPTSLPPTRQTDHHIHLLPNSSPVTVRPYRYPHFQKCEIEKQIEEVLHIGLIHPTLNSISVKDKFPLPTIDELLDELGGARWFSKLDLRQGFHQI</sequence>
<dbReference type="Gene3D" id="2.40.70.10">
    <property type="entry name" value="Acid Proteases"/>
    <property type="match status" value="1"/>
</dbReference>
<dbReference type="EMBL" id="CP144694">
    <property type="protein sequence ID" value="WVZ02838.1"/>
    <property type="molecule type" value="Genomic_DNA"/>
</dbReference>
<dbReference type="SUPFAM" id="SSF56672">
    <property type="entry name" value="DNA/RNA polymerases"/>
    <property type="match status" value="1"/>
</dbReference>
<dbReference type="InterPro" id="IPR043502">
    <property type="entry name" value="DNA/RNA_pol_sf"/>
</dbReference>
<dbReference type="AlphaFoldDB" id="A0AAQ3RRT6"/>
<evidence type="ECO:0000313" key="2">
    <source>
        <dbReference type="EMBL" id="WVZ02838.1"/>
    </source>
</evidence>
<dbReference type="PANTHER" id="PTHR15503:SF22">
    <property type="entry name" value="TRANSPOSON TY3-I GAG POLYPROTEIN"/>
    <property type="match status" value="1"/>
</dbReference>
<dbReference type="Proteomes" id="UP001374535">
    <property type="component" value="Chromosome 7"/>
</dbReference>
<keyword evidence="3" id="KW-1185">Reference proteome</keyword>
<protein>
    <recommendedName>
        <fullName evidence="1">Retrotransposon gag domain-containing protein</fullName>
    </recommendedName>
</protein>
<dbReference type="Gene3D" id="3.10.10.10">
    <property type="entry name" value="HIV Type 1 Reverse Transcriptase, subunit A, domain 1"/>
    <property type="match status" value="1"/>
</dbReference>
<evidence type="ECO:0000313" key="3">
    <source>
        <dbReference type="Proteomes" id="UP001374535"/>
    </source>
</evidence>
<dbReference type="InterPro" id="IPR032567">
    <property type="entry name" value="RTL1-rel"/>
</dbReference>
<evidence type="ECO:0000259" key="1">
    <source>
        <dbReference type="Pfam" id="PF03732"/>
    </source>
</evidence>
<organism evidence="2 3">
    <name type="scientific">Vigna mungo</name>
    <name type="common">Black gram</name>
    <name type="synonym">Phaseolus mungo</name>
    <dbReference type="NCBI Taxonomy" id="3915"/>
    <lineage>
        <taxon>Eukaryota</taxon>
        <taxon>Viridiplantae</taxon>
        <taxon>Streptophyta</taxon>
        <taxon>Embryophyta</taxon>
        <taxon>Tracheophyta</taxon>
        <taxon>Spermatophyta</taxon>
        <taxon>Magnoliopsida</taxon>
        <taxon>eudicotyledons</taxon>
        <taxon>Gunneridae</taxon>
        <taxon>Pentapetalae</taxon>
        <taxon>rosids</taxon>
        <taxon>fabids</taxon>
        <taxon>Fabales</taxon>
        <taxon>Fabaceae</taxon>
        <taxon>Papilionoideae</taxon>
        <taxon>50 kb inversion clade</taxon>
        <taxon>NPAAA clade</taxon>
        <taxon>indigoferoid/millettioid clade</taxon>
        <taxon>Phaseoleae</taxon>
        <taxon>Vigna</taxon>
    </lineage>
</organism>
<feature type="domain" description="Retrotransposon gag" evidence="1">
    <location>
        <begin position="105"/>
        <end position="179"/>
    </location>
</feature>
<dbReference type="Pfam" id="PF03732">
    <property type="entry name" value="Retrotrans_gag"/>
    <property type="match status" value="1"/>
</dbReference>
<dbReference type="SUPFAM" id="SSF50630">
    <property type="entry name" value="Acid proteases"/>
    <property type="match status" value="1"/>
</dbReference>
<dbReference type="PANTHER" id="PTHR15503">
    <property type="entry name" value="LDOC1 RELATED"/>
    <property type="match status" value="1"/>
</dbReference>
<dbReference type="InterPro" id="IPR005162">
    <property type="entry name" value="Retrotrans_gag_dom"/>
</dbReference>
<proteinExistence type="predicted"/>
<name>A0AAQ3RRT6_VIGMU</name>
<accession>A0AAQ3RRT6</accession>